<dbReference type="AlphaFoldDB" id="A0A3R6X7M5"/>
<accession>A0A3R6X7M5</accession>
<evidence type="ECO:0000256" key="1">
    <source>
        <dbReference type="SAM" id="MobiDB-lite"/>
    </source>
</evidence>
<organism evidence="2 3">
    <name type="scientific">Aphanomyces astaci</name>
    <name type="common">Crayfish plague agent</name>
    <dbReference type="NCBI Taxonomy" id="112090"/>
    <lineage>
        <taxon>Eukaryota</taxon>
        <taxon>Sar</taxon>
        <taxon>Stramenopiles</taxon>
        <taxon>Oomycota</taxon>
        <taxon>Saprolegniomycetes</taxon>
        <taxon>Saprolegniales</taxon>
        <taxon>Verrucalvaceae</taxon>
        <taxon>Aphanomyces</taxon>
    </lineage>
</organism>
<sequence>MDPLSKRRIALFDFNRDHNSITNDEWVAWFKSAFEEDLQDLDVLKQRLQRAIRFDTKILDAESRVGRMLDGLIRSLEQDHQEWVLHQEGKMVVEVMTKSIKPESPKTAVQKQLQLQRNCSYVEKRRLSEAGRSSTSLMCQDVTAAGKTPPRTMAESAERPKRSCPRMPEPSAKKGCLKCSYMSHRVARCPKTAPGEAETLLAAQAKRWKDGIKVLVNQPQRQKTERGVLLENLGLCDAKPVVMTRSVKFNCVTLDKTCGPLVLRGLKAWVDDASTATELIKKEELDASSVLMNELSGTANVKRLMVEQLNPPELYPDDGMECATRRFIPKPLSKTKRNGAARSMPQFKPF</sequence>
<feature type="region of interest" description="Disordered" evidence="1">
    <location>
        <begin position="146"/>
        <end position="169"/>
    </location>
</feature>
<evidence type="ECO:0000313" key="3">
    <source>
        <dbReference type="Proteomes" id="UP000286510"/>
    </source>
</evidence>
<evidence type="ECO:0000313" key="2">
    <source>
        <dbReference type="EMBL" id="RHZ13045.1"/>
    </source>
</evidence>
<dbReference type="EMBL" id="QUTF01014435">
    <property type="protein sequence ID" value="RHZ13045.1"/>
    <property type="molecule type" value="Genomic_DNA"/>
</dbReference>
<dbReference type="Proteomes" id="UP000286510">
    <property type="component" value="Unassembled WGS sequence"/>
</dbReference>
<protein>
    <submittedName>
        <fullName evidence="2">Uncharacterized protein</fullName>
    </submittedName>
</protein>
<gene>
    <name evidence="2" type="ORF">DYB26_011960</name>
</gene>
<proteinExistence type="predicted"/>
<comment type="caution">
    <text evidence="2">The sequence shown here is derived from an EMBL/GenBank/DDBJ whole genome shotgun (WGS) entry which is preliminary data.</text>
</comment>
<reference evidence="2 3" key="1">
    <citation type="submission" date="2018-08" db="EMBL/GenBank/DDBJ databases">
        <title>Aphanomyces genome sequencing and annotation.</title>
        <authorList>
            <person name="Minardi D."/>
            <person name="Oidtmann B."/>
            <person name="Van Der Giezen M."/>
            <person name="Studholme D.J."/>
        </authorList>
    </citation>
    <scope>NUCLEOTIDE SEQUENCE [LARGE SCALE GENOMIC DNA]</scope>
    <source>
        <strain evidence="2 3">FDL457</strain>
    </source>
</reference>
<name>A0A3R6X7M5_APHAT</name>